<dbReference type="InterPro" id="IPR011701">
    <property type="entry name" value="MFS"/>
</dbReference>
<dbReference type="GO" id="GO:0016020">
    <property type="term" value="C:membrane"/>
    <property type="evidence" value="ECO:0007669"/>
    <property type="project" value="UniProtKB-SubCell"/>
</dbReference>
<evidence type="ECO:0000313" key="7">
    <source>
        <dbReference type="Proteomes" id="UP000887540"/>
    </source>
</evidence>
<feature type="transmembrane region" description="Helical" evidence="6">
    <location>
        <begin position="111"/>
        <end position="134"/>
    </location>
</feature>
<evidence type="ECO:0000256" key="2">
    <source>
        <dbReference type="ARBA" id="ARBA00022692"/>
    </source>
</evidence>
<feature type="transmembrane region" description="Helical" evidence="6">
    <location>
        <begin position="166"/>
        <end position="191"/>
    </location>
</feature>
<keyword evidence="4 6" id="KW-0472">Membrane</keyword>
<evidence type="ECO:0000256" key="3">
    <source>
        <dbReference type="ARBA" id="ARBA00022989"/>
    </source>
</evidence>
<keyword evidence="7" id="KW-1185">Reference proteome</keyword>
<feature type="transmembrane region" description="Helical" evidence="6">
    <location>
        <begin position="458"/>
        <end position="479"/>
    </location>
</feature>
<dbReference type="AlphaFoldDB" id="A0A914DR90"/>
<dbReference type="Gene3D" id="1.20.1250.20">
    <property type="entry name" value="MFS general substrate transporter like domains"/>
    <property type="match status" value="2"/>
</dbReference>
<feature type="transmembrane region" description="Helical" evidence="6">
    <location>
        <begin position="344"/>
        <end position="364"/>
    </location>
</feature>
<evidence type="ECO:0000256" key="5">
    <source>
        <dbReference type="SAM" id="MobiDB-lite"/>
    </source>
</evidence>
<dbReference type="SUPFAM" id="SSF103473">
    <property type="entry name" value="MFS general substrate transporter"/>
    <property type="match status" value="1"/>
</dbReference>
<evidence type="ECO:0000256" key="6">
    <source>
        <dbReference type="SAM" id="Phobius"/>
    </source>
</evidence>
<feature type="compositionally biased region" description="Basic and acidic residues" evidence="5">
    <location>
        <begin position="11"/>
        <end position="20"/>
    </location>
</feature>
<feature type="transmembrane region" description="Helical" evidence="6">
    <location>
        <begin position="141"/>
        <end position="160"/>
    </location>
</feature>
<dbReference type="InterPro" id="IPR005828">
    <property type="entry name" value="MFS_sugar_transport-like"/>
</dbReference>
<dbReference type="GO" id="GO:0022857">
    <property type="term" value="F:transmembrane transporter activity"/>
    <property type="evidence" value="ECO:0007669"/>
    <property type="project" value="InterPro"/>
</dbReference>
<dbReference type="Pfam" id="PF07690">
    <property type="entry name" value="MFS_1"/>
    <property type="match status" value="1"/>
</dbReference>
<dbReference type="WBParaSite" id="ACRNAN_scaffold3321.g7795.t2">
    <property type="protein sequence ID" value="ACRNAN_scaffold3321.g7795.t2"/>
    <property type="gene ID" value="ACRNAN_scaffold3321.g7795"/>
</dbReference>
<feature type="region of interest" description="Disordered" evidence="5">
    <location>
        <begin position="1"/>
        <end position="20"/>
    </location>
</feature>
<dbReference type="PANTHER" id="PTHR24064">
    <property type="entry name" value="SOLUTE CARRIER FAMILY 22 MEMBER"/>
    <property type="match status" value="1"/>
</dbReference>
<name>A0A914DR90_9BILA</name>
<evidence type="ECO:0000256" key="4">
    <source>
        <dbReference type="ARBA" id="ARBA00023136"/>
    </source>
</evidence>
<sequence>MVLRPAANMPSDRDSSPSDHIELEENCDNNLSIIDQDVAVVEIQSDFGVYQLVLFVITQLGYLPVAGGMLSTTFFEPTKEFCMNPKVNSSLLNEFQSLLMEWNEHCQHSSLVIITSTIVMLGAVVGAFFSGFLADRFGRKPVVVGTMLILFLSHGALILSAAHLKWFALILFFTIGCSSGGYIVVNLVLMVESLEKASSRLLVVSLNGWPIESVRWLINHGRLRKADKVQVKINNRNKLSPFNSSSYLTVPAQLSSAMKKVTSSNSLSSAEIKAMKNVTNDFNSESPLNESTKIAYTYYDLFRYSSILFPLLALSYSFTSSSIISFGFYFTIEVLPGNRYVNLAAMGLLKLCLGFLPFVFSIWFGRRPIFLVSIGVACISSAILVVCQIFFHGHWAITILSLLITASMDPAWKINHLYSAELFPTVVRNMCRAICNVGARFGSLIAPGIIHMRHQWELLPYLIFFILLTGQFIIGLTLLPETKDRPLLDELPEKSIEKTESHKNDSNAVL</sequence>
<feature type="transmembrane region" description="Helical" evidence="6">
    <location>
        <begin position="369"/>
        <end position="391"/>
    </location>
</feature>
<accession>A0A914DR90</accession>
<proteinExistence type="predicted"/>
<dbReference type="InterPro" id="IPR036259">
    <property type="entry name" value="MFS_trans_sf"/>
</dbReference>
<dbReference type="Pfam" id="PF00083">
    <property type="entry name" value="Sugar_tr"/>
    <property type="match status" value="1"/>
</dbReference>
<organism evidence="7 8">
    <name type="scientific">Acrobeloides nanus</name>
    <dbReference type="NCBI Taxonomy" id="290746"/>
    <lineage>
        <taxon>Eukaryota</taxon>
        <taxon>Metazoa</taxon>
        <taxon>Ecdysozoa</taxon>
        <taxon>Nematoda</taxon>
        <taxon>Chromadorea</taxon>
        <taxon>Rhabditida</taxon>
        <taxon>Tylenchina</taxon>
        <taxon>Cephalobomorpha</taxon>
        <taxon>Cephaloboidea</taxon>
        <taxon>Cephalobidae</taxon>
        <taxon>Acrobeloides</taxon>
    </lineage>
</organism>
<reference evidence="8" key="1">
    <citation type="submission" date="2022-11" db="UniProtKB">
        <authorList>
            <consortium name="WormBaseParasite"/>
        </authorList>
    </citation>
    <scope>IDENTIFICATION</scope>
</reference>
<comment type="subcellular location">
    <subcellularLocation>
        <location evidence="1">Membrane</location>
        <topology evidence="1">Multi-pass membrane protein</topology>
    </subcellularLocation>
</comment>
<keyword evidence="3 6" id="KW-1133">Transmembrane helix</keyword>
<feature type="transmembrane region" description="Helical" evidence="6">
    <location>
        <begin position="52"/>
        <end position="75"/>
    </location>
</feature>
<keyword evidence="2 6" id="KW-0812">Transmembrane</keyword>
<dbReference type="Proteomes" id="UP000887540">
    <property type="component" value="Unplaced"/>
</dbReference>
<protein>
    <submittedName>
        <fullName evidence="8">Major facilitator superfamily (MFS) profile domain-containing protein</fullName>
    </submittedName>
</protein>
<feature type="transmembrane region" description="Helical" evidence="6">
    <location>
        <begin position="307"/>
        <end position="332"/>
    </location>
</feature>
<evidence type="ECO:0000313" key="8">
    <source>
        <dbReference type="WBParaSite" id="ACRNAN_scaffold3321.g7795.t2"/>
    </source>
</evidence>
<evidence type="ECO:0000256" key="1">
    <source>
        <dbReference type="ARBA" id="ARBA00004141"/>
    </source>
</evidence>